<dbReference type="EMBL" id="JACHOV010000004">
    <property type="protein sequence ID" value="MBB4641045.1"/>
    <property type="molecule type" value="Genomic_DNA"/>
</dbReference>
<comment type="caution">
    <text evidence="1">The sequence shown here is derived from an EMBL/GenBank/DDBJ whole genome shotgun (WGS) entry which is preliminary data.</text>
</comment>
<dbReference type="Proteomes" id="UP000575068">
    <property type="component" value="Unassembled WGS sequence"/>
</dbReference>
<dbReference type="PIRSF" id="PIRSF031796">
    <property type="entry name" value="UPC031796"/>
    <property type="match status" value="1"/>
</dbReference>
<sequence length="175" mass="19427">MSDMKGHKMGLDGYLANAGDPLADGTAGAVTRGIMRLFSRHDIAGIAEVPLPNGRRADVMAVDGKGQILIVEIKCSRQDLLGDTKWPDYFDYCDRYYWAVPAGFDLKLFDSENLWPSRTGLICADQYDAEIIRPAPTQPLATARRKAEILRFARRSSRRLMAMLDPGYISDNSGI</sequence>
<reference evidence="1 2" key="1">
    <citation type="submission" date="2020-08" db="EMBL/GenBank/DDBJ databases">
        <title>Genomic Encyclopedia of Type Strains, Phase IV (KMG-IV): sequencing the most valuable type-strain genomes for metagenomic binning, comparative biology and taxonomic classification.</title>
        <authorList>
            <person name="Goeker M."/>
        </authorList>
    </citation>
    <scope>NUCLEOTIDE SEQUENCE [LARGE SCALE GENOMIC DNA]</scope>
    <source>
        <strain evidence="1 2">DSM 7465</strain>
    </source>
</reference>
<evidence type="ECO:0000313" key="1">
    <source>
        <dbReference type="EMBL" id="MBB4641045.1"/>
    </source>
</evidence>
<protein>
    <recommendedName>
        <fullName evidence="3">DNA repair protein MmcB-related protein</fullName>
    </recommendedName>
</protein>
<dbReference type="InterPro" id="IPR009394">
    <property type="entry name" value="MmcB-like"/>
</dbReference>
<gene>
    <name evidence="1" type="ORF">HNQ99_001349</name>
</gene>
<name>A0A840HSR8_9SPHN</name>
<organism evidence="1 2">
    <name type="scientific">Rhizorhapis suberifaciens</name>
    <name type="common">corky root of lettuce</name>
    <dbReference type="NCBI Taxonomy" id="13656"/>
    <lineage>
        <taxon>Bacteria</taxon>
        <taxon>Pseudomonadati</taxon>
        <taxon>Pseudomonadota</taxon>
        <taxon>Alphaproteobacteria</taxon>
        <taxon>Sphingomonadales</taxon>
        <taxon>Sphingomonadaceae</taxon>
        <taxon>Rhizorhapis</taxon>
    </lineage>
</organism>
<keyword evidence="2" id="KW-1185">Reference proteome</keyword>
<evidence type="ECO:0008006" key="3">
    <source>
        <dbReference type="Google" id="ProtNLM"/>
    </source>
</evidence>
<accession>A0A840HSR8</accession>
<proteinExistence type="predicted"/>
<evidence type="ECO:0000313" key="2">
    <source>
        <dbReference type="Proteomes" id="UP000575068"/>
    </source>
</evidence>
<dbReference type="Pfam" id="PF06319">
    <property type="entry name" value="MmcB-like"/>
    <property type="match status" value="1"/>
</dbReference>
<dbReference type="AlphaFoldDB" id="A0A840HSR8"/>